<dbReference type="RefSeq" id="WP_380704999.1">
    <property type="nucleotide sequence ID" value="NZ_JBHSAP010000015.1"/>
</dbReference>
<dbReference type="InterPro" id="IPR025626">
    <property type="entry name" value="YyzF"/>
</dbReference>
<keyword evidence="2" id="KW-1185">Reference proteome</keyword>
<dbReference type="Proteomes" id="UP001595843">
    <property type="component" value="Unassembled WGS sequence"/>
</dbReference>
<gene>
    <name evidence="1" type="ORF">ACFOUO_10665</name>
</gene>
<comment type="caution">
    <text evidence="1">The sequence shown here is derived from an EMBL/GenBank/DDBJ whole genome shotgun (WGS) entry which is preliminary data.</text>
</comment>
<dbReference type="NCBIfam" id="TIGR04129">
    <property type="entry name" value="CxxH_BA5709"/>
    <property type="match status" value="1"/>
</dbReference>
<evidence type="ECO:0000313" key="2">
    <source>
        <dbReference type="Proteomes" id="UP001595843"/>
    </source>
</evidence>
<organism evidence="1 2">
    <name type="scientific">Salinithrix halophila</name>
    <dbReference type="NCBI Taxonomy" id="1485204"/>
    <lineage>
        <taxon>Bacteria</taxon>
        <taxon>Bacillati</taxon>
        <taxon>Bacillota</taxon>
        <taxon>Bacilli</taxon>
        <taxon>Bacillales</taxon>
        <taxon>Thermoactinomycetaceae</taxon>
        <taxon>Salinithrix</taxon>
    </lineage>
</organism>
<reference evidence="2" key="1">
    <citation type="journal article" date="2019" name="Int. J. Syst. Evol. Microbiol.">
        <title>The Global Catalogue of Microorganisms (GCM) 10K type strain sequencing project: providing services to taxonomists for standard genome sequencing and annotation.</title>
        <authorList>
            <consortium name="The Broad Institute Genomics Platform"/>
            <consortium name="The Broad Institute Genome Sequencing Center for Infectious Disease"/>
            <person name="Wu L."/>
            <person name="Ma J."/>
        </authorList>
    </citation>
    <scope>NUCLEOTIDE SEQUENCE [LARGE SCALE GENOMIC DNA]</scope>
    <source>
        <strain evidence="2">IBRC-M 10813</strain>
    </source>
</reference>
<sequence>MDEQTRQAWYACENHIEVVLDQLVDEEGLAPDLFPFSEEEAEGKAVCRWCGGRPAYRLTVEH</sequence>
<dbReference type="Pfam" id="PF14116">
    <property type="entry name" value="YyzF"/>
    <property type="match status" value="1"/>
</dbReference>
<evidence type="ECO:0000313" key="1">
    <source>
        <dbReference type="EMBL" id="MFC4077259.1"/>
    </source>
</evidence>
<protein>
    <submittedName>
        <fullName evidence="1">CxxH/CxxC protein</fullName>
    </submittedName>
</protein>
<proteinExistence type="predicted"/>
<dbReference type="EMBL" id="JBHSAP010000015">
    <property type="protein sequence ID" value="MFC4077259.1"/>
    <property type="molecule type" value="Genomic_DNA"/>
</dbReference>
<name>A0ABV8JIU6_9BACL</name>
<accession>A0ABV8JIU6</accession>